<gene>
    <name evidence="10" type="primary">Vigan.03G269900</name>
    <name evidence="10" type="ORF">VIGAN_03269900</name>
</gene>
<dbReference type="CDD" id="cd02440">
    <property type="entry name" value="AdoMet_MTases"/>
    <property type="match status" value="1"/>
</dbReference>
<dbReference type="PROSITE" id="PS50020">
    <property type="entry name" value="WW_DOMAIN_2"/>
    <property type="match status" value="1"/>
</dbReference>
<dbReference type="InterPro" id="IPR001202">
    <property type="entry name" value="WW_dom"/>
</dbReference>
<evidence type="ECO:0000256" key="2">
    <source>
        <dbReference type="ARBA" id="ARBA00025783"/>
    </source>
</evidence>
<feature type="compositionally biased region" description="Basic residues" evidence="8">
    <location>
        <begin position="84"/>
        <end position="100"/>
    </location>
</feature>
<evidence type="ECO:0000256" key="6">
    <source>
        <dbReference type="ARBA" id="ARBA00049075"/>
    </source>
</evidence>
<evidence type="ECO:0000256" key="5">
    <source>
        <dbReference type="ARBA" id="ARBA00048763"/>
    </source>
</evidence>
<evidence type="ECO:0000313" key="11">
    <source>
        <dbReference type="Proteomes" id="UP000291084"/>
    </source>
</evidence>
<dbReference type="Gene3D" id="2.20.70.10">
    <property type="match status" value="1"/>
</dbReference>
<evidence type="ECO:0000259" key="9">
    <source>
        <dbReference type="PROSITE" id="PS50020"/>
    </source>
</evidence>
<comment type="catalytic activity">
    <reaction evidence="5">
        <text>a 5'-end (N(2),N(7)-dimethyl 5'-triphosphoguanosine)-ribonucleoside in snRNA + S-adenosyl-L-methionine = a 5'-end (N(2),N(2),N(7)-trimethyl 5'-triphosphoguanosine)-ribonucleoside in snRNA + S-adenosyl-L-homocysteine + H(+)</text>
        <dbReference type="Rhea" id="RHEA:78479"/>
        <dbReference type="Rhea" id="RHEA-COMP:19087"/>
        <dbReference type="Rhea" id="RHEA-COMP:19089"/>
        <dbReference type="ChEBI" id="CHEBI:15378"/>
        <dbReference type="ChEBI" id="CHEBI:57856"/>
        <dbReference type="ChEBI" id="CHEBI:59789"/>
        <dbReference type="ChEBI" id="CHEBI:167623"/>
        <dbReference type="ChEBI" id="CHEBI:172880"/>
    </reaction>
    <physiologicalReaction direction="left-to-right" evidence="5">
        <dbReference type="Rhea" id="RHEA:78480"/>
    </physiologicalReaction>
</comment>
<dbReference type="EMBL" id="AP015036">
    <property type="protein sequence ID" value="BAT82654.1"/>
    <property type="molecule type" value="Genomic_DNA"/>
</dbReference>
<reference evidence="10 11" key="1">
    <citation type="journal article" date="2015" name="Sci. Rep.">
        <title>The power of single molecule real-time sequencing technology in the de novo assembly of a eukaryotic genome.</title>
        <authorList>
            <person name="Sakai H."/>
            <person name="Naito K."/>
            <person name="Ogiso-Tanaka E."/>
            <person name="Takahashi Y."/>
            <person name="Iseki K."/>
            <person name="Muto C."/>
            <person name="Satou K."/>
            <person name="Teruya K."/>
            <person name="Shiroma A."/>
            <person name="Shimoji M."/>
            <person name="Hirano T."/>
            <person name="Itoh T."/>
            <person name="Kaga A."/>
            <person name="Tomooka N."/>
        </authorList>
    </citation>
    <scope>NUCLEOTIDE SEQUENCE [LARGE SCALE GENOMIC DNA]</scope>
    <source>
        <strain evidence="11">cv. Shumari</strain>
    </source>
</reference>
<evidence type="ECO:0000256" key="4">
    <source>
        <dbReference type="ARBA" id="ARBA00048740"/>
    </source>
</evidence>
<dbReference type="AlphaFoldDB" id="A0A0S3RPZ2"/>
<feature type="compositionally biased region" description="Basic and acidic residues" evidence="8">
    <location>
        <begin position="101"/>
        <end position="111"/>
    </location>
</feature>
<dbReference type="InterPro" id="IPR019012">
    <property type="entry name" value="RNA_cap_Gua-N2-MeTrfase"/>
</dbReference>
<dbReference type="Pfam" id="PF09445">
    <property type="entry name" value="Methyltransf_15"/>
    <property type="match status" value="1"/>
</dbReference>
<evidence type="ECO:0000256" key="3">
    <source>
        <dbReference type="ARBA" id="ARBA00047418"/>
    </source>
</evidence>
<protein>
    <recommendedName>
        <fullName evidence="1">Trimethylguanosine synthase</fullName>
    </recommendedName>
    <alternativeName>
        <fullName evidence="7">Cap-specific guanine-N(2) methyltransferase</fullName>
    </alternativeName>
</protein>
<organism evidence="10 11">
    <name type="scientific">Vigna angularis var. angularis</name>
    <dbReference type="NCBI Taxonomy" id="157739"/>
    <lineage>
        <taxon>Eukaryota</taxon>
        <taxon>Viridiplantae</taxon>
        <taxon>Streptophyta</taxon>
        <taxon>Embryophyta</taxon>
        <taxon>Tracheophyta</taxon>
        <taxon>Spermatophyta</taxon>
        <taxon>Magnoliopsida</taxon>
        <taxon>eudicotyledons</taxon>
        <taxon>Gunneridae</taxon>
        <taxon>Pentapetalae</taxon>
        <taxon>rosids</taxon>
        <taxon>fabids</taxon>
        <taxon>Fabales</taxon>
        <taxon>Fabaceae</taxon>
        <taxon>Papilionoideae</taxon>
        <taxon>50 kb inversion clade</taxon>
        <taxon>NPAAA clade</taxon>
        <taxon>indigoferoid/millettioid clade</taxon>
        <taxon>Phaseoleae</taxon>
        <taxon>Vigna</taxon>
    </lineage>
</organism>
<dbReference type="PANTHER" id="PTHR14741">
    <property type="entry name" value="S-ADENOSYLMETHIONINE-DEPENDENT METHYLTRANSFERASE RELATED"/>
    <property type="match status" value="1"/>
</dbReference>
<evidence type="ECO:0000313" key="10">
    <source>
        <dbReference type="EMBL" id="BAT82654.1"/>
    </source>
</evidence>
<dbReference type="CDD" id="cd00201">
    <property type="entry name" value="WW"/>
    <property type="match status" value="1"/>
</dbReference>
<dbReference type="PROSITE" id="PS01159">
    <property type="entry name" value="WW_DOMAIN_1"/>
    <property type="match status" value="1"/>
</dbReference>
<comment type="similarity">
    <text evidence="2">Belongs to the methyltransferase superfamily. Trimethylguanosine synthase family.</text>
</comment>
<evidence type="ECO:0000256" key="8">
    <source>
        <dbReference type="SAM" id="MobiDB-lite"/>
    </source>
</evidence>
<dbReference type="GO" id="GO:0005634">
    <property type="term" value="C:nucleus"/>
    <property type="evidence" value="ECO:0007669"/>
    <property type="project" value="TreeGrafter"/>
</dbReference>
<dbReference type="GO" id="GO:0071164">
    <property type="term" value="F:RNA cap trimethylguanosine synthase activity"/>
    <property type="evidence" value="ECO:0007669"/>
    <property type="project" value="TreeGrafter"/>
</dbReference>
<comment type="catalytic activity">
    <reaction evidence="3">
        <text>a 5'-end (N(2),N(7)-dimethyl 5'-triphosphoguanosine)-ribonucleoside in snoRNA + S-adenosyl-L-methionine = a 5'-end (N(2),N(2),N(7)-trimethyl 5'-triphosphoguanosine)-ribonucleoside in snoRNA + S-adenosyl-L-homocysteine + H(+)</text>
        <dbReference type="Rhea" id="RHEA:78507"/>
        <dbReference type="Rhea" id="RHEA-COMP:19088"/>
        <dbReference type="Rhea" id="RHEA-COMP:19090"/>
        <dbReference type="ChEBI" id="CHEBI:15378"/>
        <dbReference type="ChEBI" id="CHEBI:57856"/>
        <dbReference type="ChEBI" id="CHEBI:59789"/>
        <dbReference type="ChEBI" id="CHEBI:167623"/>
        <dbReference type="ChEBI" id="CHEBI:172880"/>
    </reaction>
    <physiologicalReaction direction="left-to-right" evidence="3">
        <dbReference type="Rhea" id="RHEA:78508"/>
    </physiologicalReaction>
</comment>
<dbReference type="SUPFAM" id="SSF53335">
    <property type="entry name" value="S-adenosyl-L-methionine-dependent methyltransferases"/>
    <property type="match status" value="1"/>
</dbReference>
<name>A0A0S3RPZ2_PHAAN</name>
<feature type="domain" description="WW" evidence="9">
    <location>
        <begin position="299"/>
        <end position="333"/>
    </location>
</feature>
<dbReference type="SMART" id="SM00456">
    <property type="entry name" value="WW"/>
    <property type="match status" value="1"/>
</dbReference>
<accession>A0A0S3RPZ2</accession>
<dbReference type="Gene3D" id="3.40.50.150">
    <property type="entry name" value="Vaccinia Virus protein VP39"/>
    <property type="match status" value="1"/>
</dbReference>
<keyword evidence="11" id="KW-1185">Reference proteome</keyword>
<dbReference type="Proteomes" id="UP000291084">
    <property type="component" value="Chromosome 3"/>
</dbReference>
<dbReference type="OrthoDB" id="194443at2759"/>
<sequence length="726" mass="80080">MIIADSDYEGPAIEALGSLFKVTQVFLRDHGIQVSYSVEHLKLADNHGSDPVPEESTGLVTPEDLELNKQLDELGLPLSFQSKREKKGPLKGKKKGKRSKHPDTYHNPADKTLFETSAEEIVSPAKFHEKTSIPLSCISMLGQSESSYCEGAMDIDMTQYASCEVDNSACSTGSASGVSREINDDNINQVAANDAQDGDFLISNDYVDLKTTPFSDSAVSAESHLTGGGVNYCGAEYDECLVDSECLKVSPTVGKSTDCETICNDDSDATCLPQLIESELLPVSSEGIGCDRNDVSNNYAVLGDWMAFWDTYYKRTYFYNVSTRTSTWDIPSGMEHLVIGGCTESDDSETLKSSEGCGIQNFTKAPEETLIEENMEGKQHEECLVEIGVAADNLVSDITTNSENQSLDHSDECLERCSCNCGISCCSVSSMPDHIICSNDRRIQVAPEVNHTPLENTAIDMCGLESKCEPSTLKCGKKVRRQRQRKLCNEAEGLCQHFNRDMHFQETPESYSATIAKYWCQRYTLFSRFDDGVKMDEEGWFSVTPEAIAQHQAIRCASAMIIDCFTGVGGNSIQFARRCGHVIGIDIDSLKIDYARHNAAIYGVVDQIDFIVGDFFLLAPKLKYIVLQADTVFLSPPWGGPDYLKATTYDMKTMLRPHDGHTLFSAAKEIASRIVMFLPRNINFNQLAELSLSSSPPWSLEVEKVYLNNKLKAITAYFSDTTVGGC</sequence>
<evidence type="ECO:0000256" key="7">
    <source>
        <dbReference type="ARBA" id="ARBA00049790"/>
    </source>
</evidence>
<dbReference type="Pfam" id="PF00397">
    <property type="entry name" value="WW"/>
    <property type="match status" value="1"/>
</dbReference>
<evidence type="ECO:0000256" key="1">
    <source>
        <dbReference type="ARBA" id="ARBA00018517"/>
    </source>
</evidence>
<comment type="catalytic activity">
    <reaction evidence="6">
        <text>a 5'-end (N(7)-methyl 5'-triphosphoguanosine)-ribonucleoside in snRNA + S-adenosyl-L-methionine = a 5'-end (N(2),N(7)-dimethyl 5'-triphosphoguanosine)-ribonucleoside in snRNA + S-adenosyl-L-homocysteine + H(+)</text>
        <dbReference type="Rhea" id="RHEA:78471"/>
        <dbReference type="Rhea" id="RHEA-COMP:19085"/>
        <dbReference type="Rhea" id="RHEA-COMP:19087"/>
        <dbReference type="ChEBI" id="CHEBI:15378"/>
        <dbReference type="ChEBI" id="CHEBI:57856"/>
        <dbReference type="ChEBI" id="CHEBI:59789"/>
        <dbReference type="ChEBI" id="CHEBI:156461"/>
        <dbReference type="ChEBI" id="CHEBI:172880"/>
    </reaction>
    <physiologicalReaction direction="left-to-right" evidence="6">
        <dbReference type="Rhea" id="RHEA:78472"/>
    </physiologicalReaction>
</comment>
<feature type="region of interest" description="Disordered" evidence="8">
    <location>
        <begin position="82"/>
        <end position="111"/>
    </location>
</feature>
<dbReference type="FunFam" id="3.40.50.150:FF:000305">
    <property type="entry name" value="S-adenosyl-L-methionine-dependent methyltransferase superfamily protein"/>
    <property type="match status" value="1"/>
</dbReference>
<dbReference type="InterPro" id="IPR036020">
    <property type="entry name" value="WW_dom_sf"/>
</dbReference>
<dbReference type="PANTHER" id="PTHR14741:SF32">
    <property type="entry name" value="TRIMETHYLGUANOSINE SYNTHASE"/>
    <property type="match status" value="1"/>
</dbReference>
<proteinExistence type="inferred from homology"/>
<dbReference type="InterPro" id="IPR029063">
    <property type="entry name" value="SAM-dependent_MTases_sf"/>
</dbReference>
<comment type="catalytic activity">
    <reaction evidence="4">
        <text>a 5'-end (N(7)-methyl 5'-triphosphoguanosine)-ribonucleoside in snoRNA + S-adenosyl-L-methionine = a 5'-end (N(2),N(7)-dimethyl 5'-triphosphoguanosine)-ribonucleoside in snoRNA + S-adenosyl-L-homocysteine + H(+)</text>
        <dbReference type="Rhea" id="RHEA:78475"/>
        <dbReference type="Rhea" id="RHEA-COMP:19086"/>
        <dbReference type="Rhea" id="RHEA-COMP:19088"/>
        <dbReference type="ChEBI" id="CHEBI:15378"/>
        <dbReference type="ChEBI" id="CHEBI:57856"/>
        <dbReference type="ChEBI" id="CHEBI:59789"/>
        <dbReference type="ChEBI" id="CHEBI:156461"/>
        <dbReference type="ChEBI" id="CHEBI:172880"/>
    </reaction>
    <physiologicalReaction direction="left-to-right" evidence="4">
        <dbReference type="Rhea" id="RHEA:78476"/>
    </physiologicalReaction>
</comment>
<dbReference type="SUPFAM" id="SSF51045">
    <property type="entry name" value="WW domain"/>
    <property type="match status" value="1"/>
</dbReference>